<comment type="similarity">
    <text evidence="2">Belongs to the Nudix hydrolase family.</text>
</comment>
<keyword evidence="8" id="KW-0460">Magnesium</keyword>
<evidence type="ECO:0000256" key="2">
    <source>
        <dbReference type="ARBA" id="ARBA00005582"/>
    </source>
</evidence>
<dbReference type="InterPro" id="IPR020084">
    <property type="entry name" value="NUDIX_hydrolase_CS"/>
</dbReference>
<keyword evidence="6" id="KW-0227">DNA damage</keyword>
<dbReference type="InterPro" id="IPR015797">
    <property type="entry name" value="NUDIX_hydrolase-like_dom_sf"/>
</dbReference>
<dbReference type="SUPFAM" id="SSF55811">
    <property type="entry name" value="Nudix"/>
    <property type="match status" value="1"/>
</dbReference>
<dbReference type="PANTHER" id="PTHR47707:SF1">
    <property type="entry name" value="NUDIX HYDROLASE FAMILY PROTEIN"/>
    <property type="match status" value="1"/>
</dbReference>
<evidence type="ECO:0000256" key="13">
    <source>
        <dbReference type="ARBA" id="ARBA00040794"/>
    </source>
</evidence>
<dbReference type="Proteomes" id="UP000027821">
    <property type="component" value="Unassembled WGS sequence"/>
</dbReference>
<evidence type="ECO:0000313" key="19">
    <source>
        <dbReference type="Proteomes" id="UP000027821"/>
    </source>
</evidence>
<dbReference type="PROSITE" id="PS00893">
    <property type="entry name" value="NUDIX_BOX"/>
    <property type="match status" value="1"/>
</dbReference>
<dbReference type="RefSeq" id="WP_035079799.1">
    <property type="nucleotide sequence ID" value="NZ_JMIH01000042.1"/>
</dbReference>
<comment type="catalytic activity">
    <reaction evidence="10">
        <text>8-oxo-dGTP + H2O = 8-oxo-dGMP + diphosphate + H(+)</text>
        <dbReference type="Rhea" id="RHEA:31575"/>
        <dbReference type="ChEBI" id="CHEBI:15377"/>
        <dbReference type="ChEBI" id="CHEBI:15378"/>
        <dbReference type="ChEBI" id="CHEBI:33019"/>
        <dbReference type="ChEBI" id="CHEBI:63224"/>
        <dbReference type="ChEBI" id="CHEBI:77896"/>
        <dbReference type="EC" id="3.6.1.55"/>
    </reaction>
</comment>
<evidence type="ECO:0000256" key="6">
    <source>
        <dbReference type="ARBA" id="ARBA00022763"/>
    </source>
</evidence>
<dbReference type="GO" id="GO:0044715">
    <property type="term" value="F:8-oxo-dGDP phosphatase activity"/>
    <property type="evidence" value="ECO:0007669"/>
    <property type="project" value="TreeGrafter"/>
</dbReference>
<evidence type="ECO:0000256" key="9">
    <source>
        <dbReference type="ARBA" id="ARBA00023204"/>
    </source>
</evidence>
<dbReference type="GO" id="GO:0035539">
    <property type="term" value="F:8-oxo-7,8-dihydrodeoxyguanosine triphosphate pyrophosphatase activity"/>
    <property type="evidence" value="ECO:0007669"/>
    <property type="project" value="UniProtKB-EC"/>
</dbReference>
<evidence type="ECO:0000256" key="4">
    <source>
        <dbReference type="ARBA" id="ARBA00022705"/>
    </source>
</evidence>
<dbReference type="EMBL" id="JMIH01000042">
    <property type="protein sequence ID" value="KEO71657.1"/>
    <property type="molecule type" value="Genomic_DNA"/>
</dbReference>
<dbReference type="OrthoDB" id="9810648at2"/>
<keyword evidence="4" id="KW-0235">DNA replication</keyword>
<evidence type="ECO:0000256" key="15">
    <source>
        <dbReference type="ARBA" id="ARBA00041979"/>
    </source>
</evidence>
<evidence type="ECO:0000256" key="8">
    <source>
        <dbReference type="ARBA" id="ARBA00022842"/>
    </source>
</evidence>
<proteinExistence type="inferred from homology"/>
<evidence type="ECO:0000256" key="7">
    <source>
        <dbReference type="ARBA" id="ARBA00022801"/>
    </source>
</evidence>
<evidence type="ECO:0000256" key="12">
    <source>
        <dbReference type="ARBA" id="ARBA00038905"/>
    </source>
</evidence>
<dbReference type="GO" id="GO:0046872">
    <property type="term" value="F:metal ion binding"/>
    <property type="evidence" value="ECO:0007669"/>
    <property type="project" value="UniProtKB-KW"/>
</dbReference>
<dbReference type="GO" id="GO:0008413">
    <property type="term" value="F:8-oxo-7,8-dihydroguanosine triphosphate pyrophosphatase activity"/>
    <property type="evidence" value="ECO:0007669"/>
    <property type="project" value="TreeGrafter"/>
</dbReference>
<dbReference type="GO" id="GO:0044716">
    <property type="term" value="F:8-oxo-GDP phosphatase activity"/>
    <property type="evidence" value="ECO:0007669"/>
    <property type="project" value="TreeGrafter"/>
</dbReference>
<feature type="domain" description="Nudix hydrolase" evidence="17">
    <location>
        <begin position="1"/>
        <end position="124"/>
    </location>
</feature>
<evidence type="ECO:0000256" key="16">
    <source>
        <dbReference type="ARBA" id="ARBA00042798"/>
    </source>
</evidence>
<keyword evidence="3" id="KW-0515">Mutator protein</keyword>
<dbReference type="AlphaFoldDB" id="A0A074LD13"/>
<keyword evidence="7" id="KW-0378">Hydrolase</keyword>
<evidence type="ECO:0000259" key="17">
    <source>
        <dbReference type="PROSITE" id="PS51462"/>
    </source>
</evidence>
<comment type="cofactor">
    <cofactor evidence="1">
        <name>Mg(2+)</name>
        <dbReference type="ChEBI" id="CHEBI:18420"/>
    </cofactor>
</comment>
<dbReference type="GO" id="GO:0006260">
    <property type="term" value="P:DNA replication"/>
    <property type="evidence" value="ECO:0007669"/>
    <property type="project" value="UniProtKB-KW"/>
</dbReference>
<comment type="catalytic activity">
    <reaction evidence="11">
        <text>8-oxo-GTP + H2O = 8-oxo-GMP + diphosphate + H(+)</text>
        <dbReference type="Rhea" id="RHEA:67616"/>
        <dbReference type="ChEBI" id="CHEBI:15377"/>
        <dbReference type="ChEBI" id="CHEBI:15378"/>
        <dbReference type="ChEBI" id="CHEBI:33019"/>
        <dbReference type="ChEBI" id="CHEBI:143553"/>
        <dbReference type="ChEBI" id="CHEBI:145694"/>
    </reaction>
</comment>
<evidence type="ECO:0000256" key="3">
    <source>
        <dbReference type="ARBA" id="ARBA00022457"/>
    </source>
</evidence>
<dbReference type="EC" id="3.6.1.55" evidence="12"/>
<keyword evidence="19" id="KW-1185">Reference proteome</keyword>
<dbReference type="PROSITE" id="PS51462">
    <property type="entry name" value="NUDIX"/>
    <property type="match status" value="1"/>
</dbReference>
<evidence type="ECO:0000256" key="14">
    <source>
        <dbReference type="ARBA" id="ARBA00041592"/>
    </source>
</evidence>
<dbReference type="Pfam" id="PF00293">
    <property type="entry name" value="NUDIX"/>
    <property type="match status" value="1"/>
</dbReference>
<dbReference type="GO" id="GO:0006281">
    <property type="term" value="P:DNA repair"/>
    <property type="evidence" value="ECO:0007669"/>
    <property type="project" value="UniProtKB-KW"/>
</dbReference>
<keyword evidence="9" id="KW-0234">DNA repair</keyword>
<evidence type="ECO:0000256" key="1">
    <source>
        <dbReference type="ARBA" id="ARBA00001946"/>
    </source>
</evidence>
<sequence length="128" mass="14928">MIKVTCAIIIKHDLILAVQRSGKMKMPFKWEFPGGKVEEQEDETLCIQREIKEELNVEIRILDRLSPATHDYGTFTIQLIPFIATIISGELLLQEHQAHRWLTKDELWDLDWAEADVPVVQEFLTRNT</sequence>
<evidence type="ECO:0000256" key="10">
    <source>
        <dbReference type="ARBA" id="ARBA00035861"/>
    </source>
</evidence>
<name>A0A074LD13_9BACT</name>
<evidence type="ECO:0000313" key="18">
    <source>
        <dbReference type="EMBL" id="KEO71657.1"/>
    </source>
</evidence>
<evidence type="ECO:0000256" key="5">
    <source>
        <dbReference type="ARBA" id="ARBA00022723"/>
    </source>
</evidence>
<gene>
    <name evidence="18" type="ORF">EL17_23390</name>
</gene>
<protein>
    <recommendedName>
        <fullName evidence="13">8-oxo-dGTP diphosphatase</fullName>
        <ecNumber evidence="12">3.6.1.55</ecNumber>
    </recommendedName>
    <alternativeName>
        <fullName evidence="16">7,8-dihydro-8-oxoguanine-triphosphatase</fullName>
    </alternativeName>
    <alternativeName>
        <fullName evidence="15">Mutator protein MutT</fullName>
    </alternativeName>
    <alternativeName>
        <fullName evidence="14">dGTP pyrophosphohydrolase</fullName>
    </alternativeName>
</protein>
<dbReference type="InterPro" id="IPR000086">
    <property type="entry name" value="NUDIX_hydrolase_dom"/>
</dbReference>
<evidence type="ECO:0000256" key="11">
    <source>
        <dbReference type="ARBA" id="ARBA00036904"/>
    </source>
</evidence>
<accession>A0A074LD13</accession>
<dbReference type="STRING" id="1048983.EL17_23390"/>
<dbReference type="InterPro" id="IPR047127">
    <property type="entry name" value="MutT-like"/>
</dbReference>
<dbReference type="eggNOG" id="COG0494">
    <property type="taxonomic scope" value="Bacteria"/>
</dbReference>
<organism evidence="18 19">
    <name type="scientific">Anditalea andensis</name>
    <dbReference type="NCBI Taxonomy" id="1048983"/>
    <lineage>
        <taxon>Bacteria</taxon>
        <taxon>Pseudomonadati</taxon>
        <taxon>Bacteroidota</taxon>
        <taxon>Cytophagia</taxon>
        <taxon>Cytophagales</taxon>
        <taxon>Cytophagaceae</taxon>
        <taxon>Anditalea</taxon>
    </lineage>
</organism>
<comment type="caution">
    <text evidence="18">The sequence shown here is derived from an EMBL/GenBank/DDBJ whole genome shotgun (WGS) entry which is preliminary data.</text>
</comment>
<dbReference type="Gene3D" id="3.90.79.10">
    <property type="entry name" value="Nucleoside Triphosphate Pyrophosphohydrolase"/>
    <property type="match status" value="1"/>
</dbReference>
<dbReference type="PANTHER" id="PTHR47707">
    <property type="entry name" value="8-OXO-DGTP DIPHOSPHATASE"/>
    <property type="match status" value="1"/>
</dbReference>
<reference evidence="18 19" key="1">
    <citation type="submission" date="2014-04" db="EMBL/GenBank/DDBJ databases">
        <title>Characterization and application of a salt tolerant electro-active bacterium.</title>
        <authorList>
            <person name="Yang L."/>
            <person name="Wei S."/>
            <person name="Tay Q.X.M."/>
        </authorList>
    </citation>
    <scope>NUCLEOTIDE SEQUENCE [LARGE SCALE GENOMIC DNA]</scope>
    <source>
        <strain evidence="18 19">LY1</strain>
    </source>
</reference>
<dbReference type="CDD" id="cd03425">
    <property type="entry name" value="NUDIX_MutT_NudA_like"/>
    <property type="match status" value="1"/>
</dbReference>
<keyword evidence="5" id="KW-0479">Metal-binding</keyword>